<dbReference type="EMBL" id="CP045644">
    <property type="protein sequence ID" value="QFZ82519.1"/>
    <property type="molecule type" value="Genomic_DNA"/>
</dbReference>
<evidence type="ECO:0000313" key="3">
    <source>
        <dbReference type="EMBL" id="QFZ82519.1"/>
    </source>
</evidence>
<accession>A0A5Q0LZD9</accession>
<evidence type="ECO:0000313" key="4">
    <source>
        <dbReference type="Proteomes" id="UP000326780"/>
    </source>
</evidence>
<dbReference type="InterPro" id="IPR004843">
    <property type="entry name" value="Calcineurin-like_PHP"/>
</dbReference>
<organism evidence="3 4">
    <name type="scientific">Variovorax paradoxus</name>
    <dbReference type="NCBI Taxonomy" id="34073"/>
    <lineage>
        <taxon>Bacteria</taxon>
        <taxon>Pseudomonadati</taxon>
        <taxon>Pseudomonadota</taxon>
        <taxon>Betaproteobacteria</taxon>
        <taxon>Burkholderiales</taxon>
        <taxon>Comamonadaceae</taxon>
        <taxon>Variovorax</taxon>
    </lineage>
</organism>
<sequence length="1119" mass="123717">MPRLAPGPSGRLDFSRHCRRDAAHLMPPMPFPRCSRTRRPSPDVDVSPTRLTPDRSVMPYQPKPGVCDCSETPLLEEEAIILFPSLGTPLLLAPGQVKASIFIAAPSSMRGKAKAAIPIGEAVEMYRLVDQHLRVVDLASKQEAEQAEGSTRTGTLFKDGTACAAAKPCIKAWLVGSFGPGALISDRHGRPFATIAPAAAQIYTKVQDVYEVELDLSAPPFADLQKPGAMKSLAWMIRLSAEDKKLEAFKGVKYAEAQDLAIARFLQQQATRDPWHFDKLYEFAMPPPDVPFSWSKPGQRPELDTLLKSWHPVKRMTKPHLKLGHLSDVHINMRQNAMGRSDAKVLEEADAAWNRPVGSKVCNSFEALKKLFETMATGSDQVDAVLLTGDLIDYNRNFNPMAEPGGPGRIGEQWKAFNLLGNVFDKEKGRRLYPRGLDDMMVFSLVREMYRNPAYQLPIIMTSGNHEAYQVPYGISARVEAGDQHNWAFMLGVLETATPNSRDARKRMEENARTSWPDGNVPAEARRAQRALAQPDAVERHRAQFEAASAWTRGKANEGMSRDHNMTIYEACLAYGPTYGHALTGYNFDGGQFDWFYALFTPLADVVYAYGAESTDKPGAKAGQVIAALGWGIDENFKNLLGIADWGVDRQGPGILPRATESFSRDQLKLLTQARSYKAASKGTLTVATHFTIVSFDEPEPYSNVAKKKDRVFFHPRDGATGVWGMKAALNHVNVGTCEKNQATYLAQYVQPMDQAKASPTPKVDWHLSGHSHRSGVYKLGWDPRGIYASDGWRVEVREAKDPGIHNTQTVKPNTVTALIVSSCGGPIGYQNLDGELSAWTGRPPAGTTLDPTTGEIRQVKTDRCHVEGKFQGKGFNEKPRLAVALDYLHAMSGLPKKGNIRVPLRFKPGYFAKSGQLELVLSEQVRKLGCVVSVTLWVFEKNKKSGAKQWHRIESQLNTSTLGFKNEDKAKLLSMMEAMTLDANGALAMAWSPKSVIESNPNAEYVTLSRRLVQSFCEVTLSKPVPTDAGEDWAKDMLHADPWVFPLDIALIDGNVNMGGFSLNKSDPAHPKNAAWYFGRPMGERGEVPDWDFLSDNFASKGYVDKKSAIWVNKDAVR</sequence>
<reference evidence="3 4" key="1">
    <citation type="submission" date="2019-10" db="EMBL/GenBank/DDBJ databases">
        <title>Complete genome sequence of Variovorax paradoxus 5C-2.</title>
        <authorList>
            <person name="Gogoleva N.E."/>
            <person name="Balkin A.S."/>
        </authorList>
    </citation>
    <scope>NUCLEOTIDE SEQUENCE [LARGE SCALE GENOMIC DNA]</scope>
    <source>
        <strain evidence="3 4">5C-2</strain>
    </source>
</reference>
<gene>
    <name evidence="3" type="ORF">GFK26_06975</name>
</gene>
<dbReference type="GO" id="GO:0016787">
    <property type="term" value="F:hydrolase activity"/>
    <property type="evidence" value="ECO:0007669"/>
    <property type="project" value="InterPro"/>
</dbReference>
<name>A0A5Q0LZD9_VARPD</name>
<evidence type="ECO:0000259" key="2">
    <source>
        <dbReference type="Pfam" id="PF00149"/>
    </source>
</evidence>
<feature type="region of interest" description="Disordered" evidence="1">
    <location>
        <begin position="29"/>
        <end position="63"/>
    </location>
</feature>
<dbReference type="SUPFAM" id="SSF56300">
    <property type="entry name" value="Metallo-dependent phosphatases"/>
    <property type="match status" value="1"/>
</dbReference>
<dbReference type="AlphaFoldDB" id="A0A5Q0LZD9"/>
<dbReference type="InterPro" id="IPR029052">
    <property type="entry name" value="Metallo-depent_PP-like"/>
</dbReference>
<proteinExistence type="predicted"/>
<feature type="domain" description="Calcineurin-like phosphoesterase" evidence="2">
    <location>
        <begin position="322"/>
        <end position="479"/>
    </location>
</feature>
<protein>
    <recommendedName>
        <fullName evidence="2">Calcineurin-like phosphoesterase domain-containing protein</fullName>
    </recommendedName>
</protein>
<evidence type="ECO:0000256" key="1">
    <source>
        <dbReference type="SAM" id="MobiDB-lite"/>
    </source>
</evidence>
<dbReference type="Proteomes" id="UP000326780">
    <property type="component" value="Chromosome"/>
</dbReference>
<dbReference type="Pfam" id="PF00149">
    <property type="entry name" value="Metallophos"/>
    <property type="match status" value="1"/>
</dbReference>
<dbReference type="Gene3D" id="3.60.21.10">
    <property type="match status" value="1"/>
</dbReference>